<dbReference type="Pfam" id="PF02891">
    <property type="entry name" value="zf-MIZ"/>
    <property type="match status" value="1"/>
</dbReference>
<feature type="domain" description="SP-RING-type" evidence="6">
    <location>
        <begin position="318"/>
        <end position="399"/>
    </location>
</feature>
<reference evidence="7" key="1">
    <citation type="journal article" date="2013" name="Nat. Biotechnol.">
        <title>Draft genome sequence of chickpea (Cicer arietinum) provides a resource for trait improvement.</title>
        <authorList>
            <person name="Varshney R.K."/>
            <person name="Song C."/>
            <person name="Saxena R.K."/>
            <person name="Azam S."/>
            <person name="Yu S."/>
            <person name="Sharpe A.G."/>
            <person name="Cannon S."/>
            <person name="Baek J."/>
            <person name="Rosen B.D."/>
            <person name="Tar'an B."/>
            <person name="Millan T."/>
            <person name="Zhang X."/>
            <person name="Ramsay L.D."/>
            <person name="Iwata A."/>
            <person name="Wang Y."/>
            <person name="Nelson W."/>
            <person name="Farmer A.D."/>
            <person name="Gaur P.M."/>
            <person name="Soderlund C."/>
            <person name="Penmetsa R.V."/>
            <person name="Xu C."/>
            <person name="Bharti A.K."/>
            <person name="He W."/>
            <person name="Winter P."/>
            <person name="Zhao S."/>
            <person name="Hane J.K."/>
            <person name="Carrasquilla-Garcia N."/>
            <person name="Condie J.A."/>
            <person name="Upadhyaya H.D."/>
            <person name="Luo M.C."/>
            <person name="Thudi M."/>
            <person name="Gowda C.L."/>
            <person name="Singh N.P."/>
            <person name="Lichtenzveig J."/>
            <person name="Gali K.K."/>
            <person name="Rubio J."/>
            <person name="Nadarajan N."/>
            <person name="Dolezel J."/>
            <person name="Bansal K.C."/>
            <person name="Xu X."/>
            <person name="Edwards D."/>
            <person name="Zhang G."/>
            <person name="Kahl G."/>
            <person name="Gil J."/>
            <person name="Singh K.B."/>
            <person name="Datta S.K."/>
            <person name="Jackson S.A."/>
            <person name="Wang J."/>
            <person name="Cook D.R."/>
        </authorList>
    </citation>
    <scope>NUCLEOTIDE SEQUENCE [LARGE SCALE GENOMIC DNA]</scope>
    <source>
        <strain evidence="7">cv. CDC Frontier</strain>
    </source>
</reference>
<dbReference type="KEGG" id="cam:101488928"/>
<dbReference type="PANTHER" id="PTHR10782">
    <property type="entry name" value="ZINC FINGER MIZ DOMAIN-CONTAINING PROTEIN"/>
    <property type="match status" value="1"/>
</dbReference>
<evidence type="ECO:0000313" key="8">
    <source>
        <dbReference type="RefSeq" id="XP_004511551.1"/>
    </source>
</evidence>
<dbReference type="PaxDb" id="3827-XP_004511551.1"/>
<evidence type="ECO:0000256" key="2">
    <source>
        <dbReference type="ARBA" id="ARBA00022771"/>
    </source>
</evidence>
<feature type="region of interest" description="Disordered" evidence="5">
    <location>
        <begin position="706"/>
        <end position="725"/>
    </location>
</feature>
<dbReference type="CDD" id="cd16650">
    <property type="entry name" value="SP-RING_PIAS-like"/>
    <property type="match status" value="1"/>
</dbReference>
<keyword evidence="7" id="KW-1185">Reference proteome</keyword>
<evidence type="ECO:0000256" key="5">
    <source>
        <dbReference type="SAM" id="MobiDB-lite"/>
    </source>
</evidence>
<feature type="region of interest" description="Disordered" evidence="5">
    <location>
        <begin position="793"/>
        <end position="834"/>
    </location>
</feature>
<dbReference type="AlphaFoldDB" id="A0A1S2YXK8"/>
<evidence type="ECO:0000313" key="7">
    <source>
        <dbReference type="Proteomes" id="UP000087171"/>
    </source>
</evidence>
<feature type="compositionally biased region" description="Polar residues" evidence="5">
    <location>
        <begin position="711"/>
        <end position="725"/>
    </location>
</feature>
<name>A0A1S2YXK8_CICAR</name>
<dbReference type="STRING" id="3827.A0A1S2YXK8"/>
<accession>A0A1S2YXK8</accession>
<evidence type="ECO:0000256" key="4">
    <source>
        <dbReference type="PROSITE-ProRule" id="PRU00452"/>
    </source>
</evidence>
<evidence type="ECO:0000256" key="1">
    <source>
        <dbReference type="ARBA" id="ARBA00022723"/>
    </source>
</evidence>
<reference evidence="8" key="2">
    <citation type="submission" date="2025-08" db="UniProtKB">
        <authorList>
            <consortium name="RefSeq"/>
        </authorList>
    </citation>
    <scope>IDENTIFICATION</scope>
    <source>
        <tissue evidence="8">Etiolated seedlings</tissue>
    </source>
</reference>
<keyword evidence="2 4" id="KW-0863">Zinc-finger</keyword>
<dbReference type="GO" id="GO:0016874">
    <property type="term" value="F:ligase activity"/>
    <property type="evidence" value="ECO:0007669"/>
    <property type="project" value="UniProtKB-KW"/>
</dbReference>
<dbReference type="InterPro" id="IPR013083">
    <property type="entry name" value="Znf_RING/FYVE/PHD"/>
</dbReference>
<dbReference type="GeneID" id="101488928"/>
<protein>
    <submittedName>
        <fullName evidence="8">E4 SUMO-protein ligase PIAL2 isoform X1</fullName>
    </submittedName>
</protein>
<dbReference type="SUPFAM" id="SSF57850">
    <property type="entry name" value="RING/U-box"/>
    <property type="match status" value="1"/>
</dbReference>
<proteinExistence type="predicted"/>
<evidence type="ECO:0000256" key="3">
    <source>
        <dbReference type="ARBA" id="ARBA00022833"/>
    </source>
</evidence>
<keyword evidence="1" id="KW-0479">Metal-binding</keyword>
<dbReference type="GO" id="GO:0000785">
    <property type="term" value="C:chromatin"/>
    <property type="evidence" value="ECO:0007669"/>
    <property type="project" value="TreeGrafter"/>
</dbReference>
<dbReference type="Proteomes" id="UP000087171">
    <property type="component" value="Chromosome Ca8"/>
</dbReference>
<feature type="compositionally biased region" description="Polar residues" evidence="5">
    <location>
        <begin position="823"/>
        <end position="834"/>
    </location>
</feature>
<dbReference type="InterPro" id="IPR004181">
    <property type="entry name" value="Znf_MIZ"/>
</dbReference>
<keyword evidence="8" id="KW-0436">Ligase</keyword>
<feature type="region of interest" description="Disordered" evidence="5">
    <location>
        <begin position="737"/>
        <end position="779"/>
    </location>
</feature>
<feature type="compositionally biased region" description="Polar residues" evidence="5">
    <location>
        <begin position="754"/>
        <end position="771"/>
    </location>
</feature>
<feature type="region of interest" description="Disordered" evidence="5">
    <location>
        <begin position="1"/>
        <end position="24"/>
    </location>
</feature>
<gene>
    <name evidence="8" type="primary">LOC101488928</name>
</gene>
<dbReference type="Gene3D" id="3.30.40.10">
    <property type="entry name" value="Zinc/RING finger domain, C3HC4 (zinc finger)"/>
    <property type="match status" value="1"/>
</dbReference>
<keyword evidence="3" id="KW-0862">Zinc</keyword>
<dbReference type="GO" id="GO:0061665">
    <property type="term" value="F:SUMO ligase activity"/>
    <property type="evidence" value="ECO:0007669"/>
    <property type="project" value="TreeGrafter"/>
</dbReference>
<dbReference type="PANTHER" id="PTHR10782:SF4">
    <property type="entry name" value="TONALLI, ISOFORM E"/>
    <property type="match status" value="1"/>
</dbReference>
<dbReference type="GO" id="GO:0008270">
    <property type="term" value="F:zinc ion binding"/>
    <property type="evidence" value="ECO:0007669"/>
    <property type="project" value="UniProtKB-KW"/>
</dbReference>
<dbReference type="GO" id="GO:0016925">
    <property type="term" value="P:protein sumoylation"/>
    <property type="evidence" value="ECO:0007669"/>
    <property type="project" value="TreeGrafter"/>
</dbReference>
<sequence>MHSPIFPLSSPPNTRPMEVNTSPALPMHPDLGQLNGTGNPVSPSLVNLYRITKVVERLALHVQPGNRTDSFEFFNLCLSLSRGIDYALANGETPLKANELPTLMKQMYQRKTDELSLAAVMVLMISVKNACKIGWFQKKESEELLTISDEIGKIYCTLGNVSTGPSSCHSAMLTIMERFYPKLKLGPIIVSIEAKPGYGAAAVDFHITKNNVLSDKKIWLLVAQTDNIETSACLISPQQVNFLLNGKGIDTRTNIRMDPGPQMPTSVTSMLKFGTNLLQAVGQFNGNYIILVAYMNAAPLPEHPVLPPDYVQPAVTSVDSDIIEGASRISLNCPISFTRIKTPVKGHSCKHFQCFDFDNFTNINSKRPSWRCPHCNQYVCYTDIRLDRKMIEILKNVGENVLEVIVHADGSWKAVLQNDHEVDKIQNKAAYREKEQTEQQETTCSPNTVPDVLDLTEDNYLDIMDTCETTDRKPFQASVSSGVQIEDDFWAGFYMNNSGSDAPTVGIDHPVLADAVSPPFNQEAEGHDIIPAINSAMHNQFFPSNNLQLMNYMNSSNEYGSSSVSPRHIQRTPVAVQALPIQSQTLGSQQNSVTNLDSLITSSLSATPHVSLSNPASADSYNAILSDLERQQLFSQAPLNMSQVSAATQNRVPPGNMSATTQNRVPSVNMSAPNQNRAPSHLQNPYRAGMLNDFRNSHLQQTLNPRAHQPMQPSNTQWSHVQQGCPSNNQQARVMASSHVARQGEQRGPPVQAVSRTNELFNSQPDQNWRPTSRMRGSLTDRQLTDDIRQRLIMPSSQQVQSSRPQGAQPVRTTSPLDVLIANSRNAHNNPSRP</sequence>
<organism evidence="7 8">
    <name type="scientific">Cicer arietinum</name>
    <name type="common">Chickpea</name>
    <name type="synonym">Garbanzo</name>
    <dbReference type="NCBI Taxonomy" id="3827"/>
    <lineage>
        <taxon>Eukaryota</taxon>
        <taxon>Viridiplantae</taxon>
        <taxon>Streptophyta</taxon>
        <taxon>Embryophyta</taxon>
        <taxon>Tracheophyta</taxon>
        <taxon>Spermatophyta</taxon>
        <taxon>Magnoliopsida</taxon>
        <taxon>eudicotyledons</taxon>
        <taxon>Gunneridae</taxon>
        <taxon>Pentapetalae</taxon>
        <taxon>rosids</taxon>
        <taxon>fabids</taxon>
        <taxon>Fabales</taxon>
        <taxon>Fabaceae</taxon>
        <taxon>Papilionoideae</taxon>
        <taxon>50 kb inversion clade</taxon>
        <taxon>NPAAA clade</taxon>
        <taxon>Hologalegina</taxon>
        <taxon>IRL clade</taxon>
        <taxon>Cicereae</taxon>
        <taxon>Cicer</taxon>
    </lineage>
</organism>
<dbReference type="eggNOG" id="KOG2169">
    <property type="taxonomic scope" value="Eukaryota"/>
</dbReference>
<feature type="compositionally biased region" description="Low complexity" evidence="5">
    <location>
        <begin position="795"/>
        <end position="806"/>
    </location>
</feature>
<evidence type="ECO:0000259" key="6">
    <source>
        <dbReference type="PROSITE" id="PS51044"/>
    </source>
</evidence>
<dbReference type="OrthoDB" id="10263264at2759"/>
<dbReference type="RefSeq" id="XP_004511551.1">
    <property type="nucleotide sequence ID" value="XM_004511494.3"/>
</dbReference>
<dbReference type="PROSITE" id="PS51044">
    <property type="entry name" value="ZF_SP_RING"/>
    <property type="match status" value="1"/>
</dbReference>